<evidence type="ECO:0000259" key="3">
    <source>
        <dbReference type="Pfam" id="PF12850"/>
    </source>
</evidence>
<comment type="cofactor">
    <cofactor evidence="2">
        <name>a divalent metal cation</name>
        <dbReference type="ChEBI" id="CHEBI:60240"/>
    </cofactor>
</comment>
<dbReference type="GO" id="GO:0046872">
    <property type="term" value="F:metal ion binding"/>
    <property type="evidence" value="ECO:0007669"/>
    <property type="project" value="UniProtKB-KW"/>
</dbReference>
<accession>A0A2H0V866</accession>
<gene>
    <name evidence="4" type="ORF">COT93_03035</name>
</gene>
<dbReference type="SUPFAM" id="SSF56300">
    <property type="entry name" value="Metallo-dependent phosphatases"/>
    <property type="match status" value="1"/>
</dbReference>
<evidence type="ECO:0000313" key="5">
    <source>
        <dbReference type="Proteomes" id="UP000229972"/>
    </source>
</evidence>
<sequence length="166" mass="18936">MLLAIISDIHDNLANLDKCLSWCNKQDINKIIFCGDTTTLNTLNHLVTNFSGEVFMVKGNVELYEEPEILNDKNFHYYGSSGQINIDGLEIAFCHEPEKINKIINSNQATPNFIFYGHTHKPWWEKRDEIIISNPGNISGTWYQATFATLDTITKKLELKILADLS</sequence>
<dbReference type="InterPro" id="IPR029052">
    <property type="entry name" value="Metallo-depent_PP-like"/>
</dbReference>
<dbReference type="PANTHER" id="PTHR43165:SF1">
    <property type="entry name" value="PHOSPHODIESTERASE MJ0936"/>
    <property type="match status" value="1"/>
</dbReference>
<dbReference type="GO" id="GO:0016787">
    <property type="term" value="F:hydrolase activity"/>
    <property type="evidence" value="ECO:0007669"/>
    <property type="project" value="UniProtKB-UniRule"/>
</dbReference>
<dbReference type="InterPro" id="IPR053193">
    <property type="entry name" value="MetalloPDE_YfcE-like"/>
</dbReference>
<evidence type="ECO:0000256" key="1">
    <source>
        <dbReference type="ARBA" id="ARBA00008950"/>
    </source>
</evidence>
<comment type="caution">
    <text evidence="4">The sequence shown here is derived from an EMBL/GenBank/DDBJ whole genome shotgun (WGS) entry which is preliminary data.</text>
</comment>
<protein>
    <recommendedName>
        <fullName evidence="2">Phosphoesterase</fullName>
        <ecNumber evidence="2">3.1.4.-</ecNumber>
    </recommendedName>
</protein>
<dbReference type="InterPro" id="IPR024654">
    <property type="entry name" value="Calcineurin-like_PHP_lpxH"/>
</dbReference>
<dbReference type="Proteomes" id="UP000229972">
    <property type="component" value="Unassembled WGS sequence"/>
</dbReference>
<reference evidence="5" key="1">
    <citation type="submission" date="2017-09" db="EMBL/GenBank/DDBJ databases">
        <title>Depth-based differentiation of microbial function through sediment-hosted aquifers and enrichment of novel symbionts in the deep terrestrial subsurface.</title>
        <authorList>
            <person name="Probst A.J."/>
            <person name="Ladd B."/>
            <person name="Jarett J.K."/>
            <person name="Geller-Mcgrath D.E."/>
            <person name="Sieber C.M.K."/>
            <person name="Emerson J.B."/>
            <person name="Anantharaman K."/>
            <person name="Thomas B.C."/>
            <person name="Malmstrom R."/>
            <person name="Stieglmeier M."/>
            <person name="Klingl A."/>
            <person name="Woyke T."/>
            <person name="Ryan C.M."/>
            <person name="Banfield J.F."/>
        </authorList>
    </citation>
    <scope>NUCLEOTIDE SEQUENCE [LARGE SCALE GENOMIC DNA]</scope>
</reference>
<evidence type="ECO:0000256" key="2">
    <source>
        <dbReference type="RuleBase" id="RU362039"/>
    </source>
</evidence>
<organism evidence="4 5">
    <name type="scientific">Candidatus Falkowbacteria bacterium CG10_big_fil_rev_8_21_14_0_10_37_18</name>
    <dbReference type="NCBI Taxonomy" id="1974562"/>
    <lineage>
        <taxon>Bacteria</taxon>
        <taxon>Candidatus Falkowiibacteriota</taxon>
    </lineage>
</organism>
<dbReference type="Gene3D" id="3.60.21.10">
    <property type="match status" value="1"/>
</dbReference>
<keyword evidence="2" id="KW-0479">Metal-binding</keyword>
<dbReference type="EC" id="3.1.4.-" evidence="2"/>
<name>A0A2H0V866_9BACT</name>
<dbReference type="Pfam" id="PF12850">
    <property type="entry name" value="Metallophos_2"/>
    <property type="match status" value="1"/>
</dbReference>
<proteinExistence type="inferred from homology"/>
<dbReference type="EMBL" id="PFAL01000029">
    <property type="protein sequence ID" value="PIR95296.1"/>
    <property type="molecule type" value="Genomic_DNA"/>
</dbReference>
<comment type="similarity">
    <text evidence="1 2">Belongs to the metallophosphoesterase superfamily. YfcE family.</text>
</comment>
<feature type="domain" description="Calcineurin-like phosphoesterase" evidence="3">
    <location>
        <begin position="1"/>
        <end position="152"/>
    </location>
</feature>
<dbReference type="InterPro" id="IPR000979">
    <property type="entry name" value="Phosphodiesterase_MJ0936/Vps29"/>
</dbReference>
<dbReference type="PANTHER" id="PTHR43165">
    <property type="entry name" value="METALLOPHOSPHOESTERASE"/>
    <property type="match status" value="1"/>
</dbReference>
<evidence type="ECO:0000313" key="4">
    <source>
        <dbReference type="EMBL" id="PIR95296.1"/>
    </source>
</evidence>
<dbReference type="NCBIfam" id="TIGR00040">
    <property type="entry name" value="yfcE"/>
    <property type="match status" value="1"/>
</dbReference>
<dbReference type="AlphaFoldDB" id="A0A2H0V866"/>